<dbReference type="PROSITE" id="PS50293">
    <property type="entry name" value="TPR_REGION"/>
    <property type="match status" value="1"/>
</dbReference>
<keyword evidence="4" id="KW-0472">Membrane</keyword>
<evidence type="ECO:0000256" key="1">
    <source>
        <dbReference type="ARBA" id="ARBA00022737"/>
    </source>
</evidence>
<dbReference type="SUPFAM" id="SSF48452">
    <property type="entry name" value="TPR-like"/>
    <property type="match status" value="1"/>
</dbReference>
<evidence type="ECO:0000313" key="6">
    <source>
        <dbReference type="Proteomes" id="UP001056708"/>
    </source>
</evidence>
<dbReference type="PANTHER" id="PTHR44943">
    <property type="entry name" value="CELLULOSE SYNTHASE OPERON PROTEIN C"/>
    <property type="match status" value="1"/>
</dbReference>
<dbReference type="RefSeq" id="WP_252662858.1">
    <property type="nucleotide sequence ID" value="NZ_CP098611.1"/>
</dbReference>
<protein>
    <submittedName>
        <fullName evidence="5">Tetratricopeptide repeat protein</fullName>
    </submittedName>
</protein>
<evidence type="ECO:0000256" key="2">
    <source>
        <dbReference type="ARBA" id="ARBA00022803"/>
    </source>
</evidence>
<proteinExistence type="predicted"/>
<sequence length="180" mass="20259">MDSNLALFYLATLVGLLAVAAWFVIRQTLRTRRMEKTLSTLQNRVRSKDATAQDFYELGGVLLDKKLYSQAILQLQKALKAKDLKEDENKALVYNALGFAYAAQEQYDLAIRQYKEALKLTPDYTTAWSNLGFSYEKKGLDAPALEAYQEVLQRDANNAVAKKRSESLQKRLPAPSGSNS</sequence>
<dbReference type="InterPro" id="IPR019734">
    <property type="entry name" value="TPR_rpt"/>
</dbReference>
<dbReference type="InterPro" id="IPR051685">
    <property type="entry name" value="Ycf3/AcsC/BcsC/TPR_MFPF"/>
</dbReference>
<evidence type="ECO:0000256" key="3">
    <source>
        <dbReference type="PROSITE-ProRule" id="PRU00339"/>
    </source>
</evidence>
<keyword evidence="2 3" id="KW-0802">TPR repeat</keyword>
<feature type="transmembrane region" description="Helical" evidence="4">
    <location>
        <begin position="6"/>
        <end position="25"/>
    </location>
</feature>
<dbReference type="PANTHER" id="PTHR44943:SF8">
    <property type="entry name" value="TPR REPEAT-CONTAINING PROTEIN MJ0263"/>
    <property type="match status" value="1"/>
</dbReference>
<gene>
    <name evidence="5" type="ORF">NEA10_18740</name>
</gene>
<dbReference type="Pfam" id="PF13414">
    <property type="entry name" value="TPR_11"/>
    <property type="match status" value="1"/>
</dbReference>
<feature type="repeat" description="TPR" evidence="3">
    <location>
        <begin position="91"/>
        <end position="124"/>
    </location>
</feature>
<keyword evidence="4" id="KW-1133">Transmembrane helix</keyword>
<keyword evidence="1" id="KW-0677">Repeat</keyword>
<name>A0ABY5ARH3_9CYAN</name>
<evidence type="ECO:0000313" key="5">
    <source>
        <dbReference type="EMBL" id="USR90834.1"/>
    </source>
</evidence>
<reference evidence="5" key="1">
    <citation type="submission" date="2022-06" db="EMBL/GenBank/DDBJ databases">
        <title>Genome sequence of Phormidium yuhuli AB48 isolated from an industrial photobioreactor environment.</title>
        <authorList>
            <person name="Qiu Y."/>
            <person name="Noonan A.J.C."/>
            <person name="Dofher K."/>
            <person name="Koch M."/>
            <person name="Kieft B."/>
            <person name="Lin X."/>
            <person name="Ziels R.M."/>
            <person name="Hallam S.J."/>
        </authorList>
    </citation>
    <scope>NUCLEOTIDE SEQUENCE</scope>
    <source>
        <strain evidence="5">AB48</strain>
    </source>
</reference>
<dbReference type="PROSITE" id="PS50005">
    <property type="entry name" value="TPR"/>
    <property type="match status" value="2"/>
</dbReference>
<dbReference type="EMBL" id="CP098611">
    <property type="protein sequence ID" value="USR90834.1"/>
    <property type="molecule type" value="Genomic_DNA"/>
</dbReference>
<dbReference type="Proteomes" id="UP001056708">
    <property type="component" value="Chromosome"/>
</dbReference>
<accession>A0ABY5ARH3</accession>
<evidence type="ECO:0000256" key="4">
    <source>
        <dbReference type="SAM" id="Phobius"/>
    </source>
</evidence>
<keyword evidence="4" id="KW-0812">Transmembrane</keyword>
<organism evidence="5 6">
    <name type="scientific">Phormidium yuhuli AB48</name>
    <dbReference type="NCBI Taxonomy" id="2940671"/>
    <lineage>
        <taxon>Bacteria</taxon>
        <taxon>Bacillati</taxon>
        <taxon>Cyanobacteriota</taxon>
        <taxon>Cyanophyceae</taxon>
        <taxon>Oscillatoriophycideae</taxon>
        <taxon>Oscillatoriales</taxon>
        <taxon>Oscillatoriaceae</taxon>
        <taxon>Phormidium</taxon>
        <taxon>Phormidium yuhuli</taxon>
    </lineage>
</organism>
<keyword evidence="6" id="KW-1185">Reference proteome</keyword>
<feature type="repeat" description="TPR" evidence="3">
    <location>
        <begin position="125"/>
        <end position="158"/>
    </location>
</feature>
<dbReference type="InterPro" id="IPR011990">
    <property type="entry name" value="TPR-like_helical_dom_sf"/>
</dbReference>
<dbReference type="Gene3D" id="1.25.40.10">
    <property type="entry name" value="Tetratricopeptide repeat domain"/>
    <property type="match status" value="1"/>
</dbReference>
<dbReference type="SMART" id="SM00028">
    <property type="entry name" value="TPR"/>
    <property type="match status" value="3"/>
</dbReference>